<dbReference type="SUPFAM" id="SSF51182">
    <property type="entry name" value="RmlC-like cupins"/>
    <property type="match status" value="1"/>
</dbReference>
<dbReference type="InterPro" id="IPR011051">
    <property type="entry name" value="RmlC_Cupin_sf"/>
</dbReference>
<dbReference type="GO" id="GO:0046872">
    <property type="term" value="F:metal ion binding"/>
    <property type="evidence" value="ECO:0007669"/>
    <property type="project" value="UniProtKB-KW"/>
</dbReference>
<dbReference type="InterPro" id="IPR012864">
    <property type="entry name" value="PCO/ADO"/>
</dbReference>
<evidence type="ECO:0000256" key="1">
    <source>
        <dbReference type="ARBA" id="ARBA00022723"/>
    </source>
</evidence>
<comment type="caution">
    <text evidence="4">The sequence shown here is derived from an EMBL/GenBank/DDBJ whole genome shotgun (WGS) entry which is preliminary data.</text>
</comment>
<dbReference type="InterPro" id="IPR014710">
    <property type="entry name" value="RmlC-like_jellyroll"/>
</dbReference>
<dbReference type="Gene3D" id="2.60.120.10">
    <property type="entry name" value="Jelly Rolls"/>
    <property type="match status" value="1"/>
</dbReference>
<sequence>MDRNNMQSLYYSCWRLATDSNALQALIAEVETNRSNTAISELERKFRSLTHLDVGFTPGNYYTPRCIVYTELIETPELSMGLFGMSTGCNFPIHDHPSMLAATFVLSGRLQYRNYDILSRERGGVINLSLCMEGEARGGELLFLTPKRGNLHQIQALENSVFLDVFIPSYNDIDRPCTYYQEIAPNKVASFVPQLPFKSLPYVGRPLY</sequence>
<keyword evidence="5" id="KW-1185">Reference proteome</keyword>
<evidence type="ECO:0000256" key="2">
    <source>
        <dbReference type="ARBA" id="ARBA00023002"/>
    </source>
</evidence>
<evidence type="ECO:0000256" key="3">
    <source>
        <dbReference type="ARBA" id="ARBA00023004"/>
    </source>
</evidence>
<dbReference type="GO" id="GO:0016702">
    <property type="term" value="F:oxidoreductase activity, acting on single donors with incorporation of molecular oxygen, incorporation of two atoms of oxygen"/>
    <property type="evidence" value="ECO:0007669"/>
    <property type="project" value="InterPro"/>
</dbReference>
<organism evidence="4 5">
    <name type="scientific">Blepharisma stoltei</name>
    <dbReference type="NCBI Taxonomy" id="1481888"/>
    <lineage>
        <taxon>Eukaryota</taxon>
        <taxon>Sar</taxon>
        <taxon>Alveolata</taxon>
        <taxon>Ciliophora</taxon>
        <taxon>Postciliodesmatophora</taxon>
        <taxon>Heterotrichea</taxon>
        <taxon>Heterotrichida</taxon>
        <taxon>Blepharismidae</taxon>
        <taxon>Blepharisma</taxon>
    </lineage>
</organism>
<evidence type="ECO:0008006" key="6">
    <source>
        <dbReference type="Google" id="ProtNLM"/>
    </source>
</evidence>
<keyword evidence="2" id="KW-0560">Oxidoreductase</keyword>
<evidence type="ECO:0000313" key="5">
    <source>
        <dbReference type="Proteomes" id="UP001162131"/>
    </source>
</evidence>
<keyword evidence="3" id="KW-0408">Iron</keyword>
<name>A0AAU9IWC8_9CILI</name>
<proteinExistence type="predicted"/>
<dbReference type="AlphaFoldDB" id="A0AAU9IWC8"/>
<dbReference type="PANTHER" id="PTHR22966">
    <property type="entry name" value="2-AMINOETHANETHIOL DIOXYGENASE"/>
    <property type="match status" value="1"/>
</dbReference>
<protein>
    <recommendedName>
        <fullName evidence="6">Cysteine dioxygenase</fullName>
    </recommendedName>
</protein>
<dbReference type="Pfam" id="PF07847">
    <property type="entry name" value="PCO_ADO"/>
    <property type="match status" value="1"/>
</dbReference>
<reference evidence="4" key="1">
    <citation type="submission" date="2021-09" db="EMBL/GenBank/DDBJ databases">
        <authorList>
            <consortium name="AG Swart"/>
            <person name="Singh M."/>
            <person name="Singh A."/>
            <person name="Seah K."/>
            <person name="Emmerich C."/>
        </authorList>
    </citation>
    <scope>NUCLEOTIDE SEQUENCE</scope>
    <source>
        <strain evidence="4">ATCC30299</strain>
    </source>
</reference>
<keyword evidence="1" id="KW-0479">Metal-binding</keyword>
<dbReference type="PANTHER" id="PTHR22966:SF61">
    <property type="entry name" value="2-AMINOETHANETHIOL DIOXYGENASE"/>
    <property type="match status" value="1"/>
</dbReference>
<dbReference type="Proteomes" id="UP001162131">
    <property type="component" value="Unassembled WGS sequence"/>
</dbReference>
<accession>A0AAU9IWC8</accession>
<evidence type="ECO:0000313" key="4">
    <source>
        <dbReference type="EMBL" id="CAG9315570.1"/>
    </source>
</evidence>
<dbReference type="EMBL" id="CAJZBQ010000014">
    <property type="protein sequence ID" value="CAG9315570.1"/>
    <property type="molecule type" value="Genomic_DNA"/>
</dbReference>
<gene>
    <name evidence="4" type="ORF">BSTOLATCC_MIC14324</name>
</gene>